<evidence type="ECO:0000313" key="2">
    <source>
        <dbReference type="EMBL" id="SNR86056.1"/>
    </source>
</evidence>
<evidence type="ECO:0000313" key="3">
    <source>
        <dbReference type="Proteomes" id="UP000198405"/>
    </source>
</evidence>
<feature type="transmembrane region" description="Helical" evidence="1">
    <location>
        <begin position="12"/>
        <end position="30"/>
    </location>
</feature>
<dbReference type="Proteomes" id="UP000198405">
    <property type="component" value="Unassembled WGS sequence"/>
</dbReference>
<sequence length="137" mass="15571">MTEKNFELKVLKILAMVSFFGVVPFGIYSKLSVAKILWFIYGTSVIYLDYIFLARFSSQWRKKIIQGNKGTGGSFILKYFVIIPLLYAGIRVAPQHIFAIISGAVWATFAFIITTIIILKERSGWNTEEHQDSSHGQ</sequence>
<feature type="transmembrane region" description="Helical" evidence="1">
    <location>
        <begin position="75"/>
        <end position="93"/>
    </location>
</feature>
<proteinExistence type="predicted"/>
<reference evidence="3" key="1">
    <citation type="submission" date="2017-06" db="EMBL/GenBank/DDBJ databases">
        <authorList>
            <person name="Varghese N."/>
            <person name="Submissions S."/>
        </authorList>
    </citation>
    <scope>NUCLEOTIDE SEQUENCE [LARGE SCALE GENOMIC DNA]</scope>
    <source>
        <strain evidence="3">DSM 15668</strain>
    </source>
</reference>
<dbReference type="RefSeq" id="WP_089323455.1">
    <property type="nucleotide sequence ID" value="NZ_FZOB01000011.1"/>
</dbReference>
<dbReference type="AlphaFoldDB" id="A0A238ZRH9"/>
<keyword evidence="1" id="KW-1133">Transmembrane helix</keyword>
<keyword evidence="3" id="KW-1185">Reference proteome</keyword>
<feature type="transmembrane region" description="Helical" evidence="1">
    <location>
        <begin position="36"/>
        <end position="54"/>
    </location>
</feature>
<protein>
    <recommendedName>
        <fullName evidence="4">ATP synthase I chain</fullName>
    </recommendedName>
</protein>
<dbReference type="EMBL" id="FZOB01000011">
    <property type="protein sequence ID" value="SNR86056.1"/>
    <property type="molecule type" value="Genomic_DNA"/>
</dbReference>
<name>A0A238ZRH9_9BACT</name>
<accession>A0A238ZRH9</accession>
<keyword evidence="1" id="KW-0472">Membrane</keyword>
<organism evidence="2 3">
    <name type="scientific">Desulfurobacterium atlanticum</name>
    <dbReference type="NCBI Taxonomy" id="240169"/>
    <lineage>
        <taxon>Bacteria</taxon>
        <taxon>Pseudomonadati</taxon>
        <taxon>Aquificota</taxon>
        <taxon>Aquificia</taxon>
        <taxon>Desulfurobacteriales</taxon>
        <taxon>Desulfurobacteriaceae</taxon>
        <taxon>Desulfurobacterium</taxon>
    </lineage>
</organism>
<evidence type="ECO:0000256" key="1">
    <source>
        <dbReference type="SAM" id="Phobius"/>
    </source>
</evidence>
<feature type="transmembrane region" description="Helical" evidence="1">
    <location>
        <begin position="99"/>
        <end position="119"/>
    </location>
</feature>
<gene>
    <name evidence="2" type="ORF">SAMN06265340_11130</name>
</gene>
<evidence type="ECO:0008006" key="4">
    <source>
        <dbReference type="Google" id="ProtNLM"/>
    </source>
</evidence>
<keyword evidence="1" id="KW-0812">Transmembrane</keyword>